<keyword evidence="1" id="KW-1133">Transmembrane helix</keyword>
<comment type="caution">
    <text evidence="2">The sequence shown here is derived from an EMBL/GenBank/DDBJ whole genome shotgun (WGS) entry which is preliminary data.</text>
</comment>
<keyword evidence="3" id="KW-1185">Reference proteome</keyword>
<name>A0AAD8XUB8_9STRA</name>
<reference evidence="2" key="1">
    <citation type="submission" date="2023-06" db="EMBL/GenBank/DDBJ databases">
        <title>Survivors Of The Sea: Transcriptome response of Skeletonema marinoi to long-term dormancy.</title>
        <authorList>
            <person name="Pinder M.I.M."/>
            <person name="Kourtchenko O."/>
            <person name="Robertson E.K."/>
            <person name="Larsson T."/>
            <person name="Maumus F."/>
            <person name="Osuna-Cruz C.M."/>
            <person name="Vancaester E."/>
            <person name="Stenow R."/>
            <person name="Vandepoele K."/>
            <person name="Ploug H."/>
            <person name="Bruchert V."/>
            <person name="Godhe A."/>
            <person name="Topel M."/>
        </authorList>
    </citation>
    <scope>NUCLEOTIDE SEQUENCE</scope>
    <source>
        <strain evidence="2">R05AC</strain>
    </source>
</reference>
<dbReference type="Proteomes" id="UP001224775">
    <property type="component" value="Unassembled WGS sequence"/>
</dbReference>
<dbReference type="EMBL" id="JATAAI010000042">
    <property type="protein sequence ID" value="KAK1734046.1"/>
    <property type="molecule type" value="Genomic_DNA"/>
</dbReference>
<accession>A0AAD8XUB8</accession>
<protein>
    <submittedName>
        <fullName evidence="2">Uncharacterized protein</fullName>
    </submittedName>
</protein>
<organism evidence="2 3">
    <name type="scientific">Skeletonema marinoi</name>
    <dbReference type="NCBI Taxonomy" id="267567"/>
    <lineage>
        <taxon>Eukaryota</taxon>
        <taxon>Sar</taxon>
        <taxon>Stramenopiles</taxon>
        <taxon>Ochrophyta</taxon>
        <taxon>Bacillariophyta</taxon>
        <taxon>Coscinodiscophyceae</taxon>
        <taxon>Thalassiosirophycidae</taxon>
        <taxon>Thalassiosirales</taxon>
        <taxon>Skeletonemataceae</taxon>
        <taxon>Skeletonema</taxon>
        <taxon>Skeletonema marinoi-dohrnii complex</taxon>
    </lineage>
</organism>
<feature type="transmembrane region" description="Helical" evidence="1">
    <location>
        <begin position="120"/>
        <end position="140"/>
    </location>
</feature>
<keyword evidence="1" id="KW-0472">Membrane</keyword>
<dbReference type="AlphaFoldDB" id="A0AAD8XUB8"/>
<evidence type="ECO:0000256" key="1">
    <source>
        <dbReference type="SAM" id="Phobius"/>
    </source>
</evidence>
<evidence type="ECO:0000313" key="3">
    <source>
        <dbReference type="Proteomes" id="UP001224775"/>
    </source>
</evidence>
<feature type="transmembrane region" description="Helical" evidence="1">
    <location>
        <begin position="46"/>
        <end position="69"/>
    </location>
</feature>
<feature type="transmembrane region" description="Helical" evidence="1">
    <location>
        <begin position="6"/>
        <end position="25"/>
    </location>
</feature>
<sequence length="295" mass="32822">MTFPRISVVGGLILSIYLTSIMYLFDKSLYGDSLRSGSMLVSPSSTFLNSFTAASSLLNVMSHTGVVLGALNDTYVISILIGVGFDVMTRILQLIWWIDITGSSFSREALSNEVIDKTKLHNTAGFLAVLTTIYIYHMIIHVRALRLNTSLERLNKVLTGALNNLRGIPGDKFQDHVFAYTDLGGHLLPLGLSVVLLKRQHEVWAAFRALVFLITLSYVALFRIPFNKYNTHPRIGKGMKGEITCSCSACERRTKRKSNDSSFTFNIHDGICHLWLYSFEDLSTNLSSSLGKKLG</sequence>
<feature type="transmembrane region" description="Helical" evidence="1">
    <location>
        <begin position="75"/>
        <end position="99"/>
    </location>
</feature>
<proteinExistence type="predicted"/>
<keyword evidence="1" id="KW-0812">Transmembrane</keyword>
<gene>
    <name evidence="2" type="ORF">QTG54_015304</name>
</gene>
<feature type="transmembrane region" description="Helical" evidence="1">
    <location>
        <begin position="203"/>
        <end position="224"/>
    </location>
</feature>
<evidence type="ECO:0000313" key="2">
    <source>
        <dbReference type="EMBL" id="KAK1734046.1"/>
    </source>
</evidence>